<protein>
    <submittedName>
        <fullName evidence="1">Uncharacterized protein</fullName>
    </submittedName>
</protein>
<name>A0A1X0IKB8_9MYCO</name>
<dbReference type="AlphaFoldDB" id="A0A1X0IKB8"/>
<reference evidence="1 2" key="1">
    <citation type="submission" date="2016-12" db="EMBL/GenBank/DDBJ databases">
        <title>The new phylogeny of genus Mycobacterium.</title>
        <authorList>
            <person name="Tortoli E."/>
            <person name="Trovato A."/>
            <person name="Cirillo D.M."/>
        </authorList>
    </citation>
    <scope>NUCLEOTIDE SEQUENCE [LARGE SCALE GENOMIC DNA]</scope>
    <source>
        <strain evidence="1 2">CCUG 66554</strain>
    </source>
</reference>
<dbReference type="Proteomes" id="UP000192434">
    <property type="component" value="Unassembled WGS sequence"/>
</dbReference>
<organism evidence="1 2">
    <name type="scientific">Mycobacteroides saopaulense</name>
    <dbReference type="NCBI Taxonomy" id="1578165"/>
    <lineage>
        <taxon>Bacteria</taxon>
        <taxon>Bacillati</taxon>
        <taxon>Actinomycetota</taxon>
        <taxon>Actinomycetes</taxon>
        <taxon>Mycobacteriales</taxon>
        <taxon>Mycobacteriaceae</taxon>
        <taxon>Mycobacteroides</taxon>
    </lineage>
</organism>
<dbReference type="RefSeq" id="WP_083020063.1">
    <property type="nucleotide sequence ID" value="NZ_MVII01000054.1"/>
</dbReference>
<evidence type="ECO:0000313" key="1">
    <source>
        <dbReference type="EMBL" id="ORB47880.1"/>
    </source>
</evidence>
<gene>
    <name evidence="1" type="ORF">BST43_25515</name>
</gene>
<dbReference type="EMBL" id="MVII01000054">
    <property type="protein sequence ID" value="ORB47880.1"/>
    <property type="molecule type" value="Genomic_DNA"/>
</dbReference>
<accession>A0A1X0IKB8</accession>
<proteinExistence type="predicted"/>
<sequence>MTEFSLLHSVYFAETYPDEWPAVRDFFPESRRSDDPAALEPGTIVIPRYRATPFGAELEAEITAHGSRLINTYAQHCAIDDIFAWSDLLGDMTAPSYRIEDMAAVPEGRFFVKGQVTSLKNHGPTEVFADNKASALALADKLLHHPLMTNQTPVIRPMQDYLRLGTSEQGLPVFHEQRVFTYRGQILGASFYWSGHRGIGRRAMIRTCG</sequence>
<comment type="caution">
    <text evidence="1">The sequence shown here is derived from an EMBL/GenBank/DDBJ whole genome shotgun (WGS) entry which is preliminary data.</text>
</comment>
<evidence type="ECO:0000313" key="2">
    <source>
        <dbReference type="Proteomes" id="UP000192434"/>
    </source>
</evidence>